<dbReference type="Pfam" id="PF02021">
    <property type="entry name" value="UPF0102"/>
    <property type="match status" value="1"/>
</dbReference>
<dbReference type="NCBIfam" id="NF009150">
    <property type="entry name" value="PRK12497.1-3"/>
    <property type="match status" value="1"/>
</dbReference>
<evidence type="ECO:0000313" key="4">
    <source>
        <dbReference type="Proteomes" id="UP000199296"/>
    </source>
</evidence>
<evidence type="ECO:0000313" key="3">
    <source>
        <dbReference type="EMBL" id="SDH00019.1"/>
    </source>
</evidence>
<dbReference type="GO" id="GO:0004519">
    <property type="term" value="F:endonuclease activity"/>
    <property type="evidence" value="ECO:0007669"/>
    <property type="project" value="UniProtKB-KW"/>
</dbReference>
<dbReference type="InterPro" id="IPR011856">
    <property type="entry name" value="tRNA_endonuc-like_dom_sf"/>
</dbReference>
<keyword evidence="3" id="KW-0378">Hydrolase</keyword>
<evidence type="ECO:0000256" key="2">
    <source>
        <dbReference type="HAMAP-Rule" id="MF_00048"/>
    </source>
</evidence>
<proteinExistence type="inferred from homology"/>
<dbReference type="InterPro" id="IPR003509">
    <property type="entry name" value="UPF0102_YraN-like"/>
</dbReference>
<name>A0A1G7YUX8_9FLAO</name>
<dbReference type="GO" id="GO:0003676">
    <property type="term" value="F:nucleic acid binding"/>
    <property type="evidence" value="ECO:0007669"/>
    <property type="project" value="InterPro"/>
</dbReference>
<organism evidence="3 4">
    <name type="scientific">Psychroflexus sediminis</name>
    <dbReference type="NCBI Taxonomy" id="470826"/>
    <lineage>
        <taxon>Bacteria</taxon>
        <taxon>Pseudomonadati</taxon>
        <taxon>Bacteroidota</taxon>
        <taxon>Flavobacteriia</taxon>
        <taxon>Flavobacteriales</taxon>
        <taxon>Flavobacteriaceae</taxon>
        <taxon>Psychroflexus</taxon>
    </lineage>
</organism>
<dbReference type="PANTHER" id="PTHR34039">
    <property type="entry name" value="UPF0102 PROTEIN YRAN"/>
    <property type="match status" value="1"/>
</dbReference>
<protein>
    <recommendedName>
        <fullName evidence="2">UPF0102 protein SAMN04488027_11440</fullName>
    </recommendedName>
</protein>
<dbReference type="Gene3D" id="3.40.1350.10">
    <property type="match status" value="1"/>
</dbReference>
<dbReference type="AlphaFoldDB" id="A0A1G7YUX8"/>
<keyword evidence="4" id="KW-1185">Reference proteome</keyword>
<dbReference type="CDD" id="cd20736">
    <property type="entry name" value="PoNe_Nuclease"/>
    <property type="match status" value="1"/>
</dbReference>
<gene>
    <name evidence="3" type="ORF">SAMN04488027_11440</name>
</gene>
<keyword evidence="3" id="KW-0540">Nuclease</keyword>
<evidence type="ECO:0000256" key="1">
    <source>
        <dbReference type="ARBA" id="ARBA00006738"/>
    </source>
</evidence>
<accession>A0A1G7YUX8</accession>
<keyword evidence="3" id="KW-0255">Endonuclease</keyword>
<comment type="similarity">
    <text evidence="1 2">Belongs to the UPF0102 family.</text>
</comment>
<dbReference type="EMBL" id="FNCW01000014">
    <property type="protein sequence ID" value="SDH00019.1"/>
    <property type="molecule type" value="Genomic_DNA"/>
</dbReference>
<reference evidence="3 4" key="1">
    <citation type="submission" date="2016-10" db="EMBL/GenBank/DDBJ databases">
        <authorList>
            <person name="de Groot N.N."/>
        </authorList>
    </citation>
    <scope>NUCLEOTIDE SEQUENCE [LARGE SCALE GENOMIC DNA]</scope>
    <source>
        <strain evidence="3 4">DSM 19803</strain>
    </source>
</reference>
<dbReference type="HAMAP" id="MF_00048">
    <property type="entry name" value="UPF0102"/>
    <property type="match status" value="1"/>
</dbReference>
<sequence length="167" mass="19653">MLKAWKKSRMYRWDTFDSGLTFRFHSRYRVDKLSLSILELNLVVIIAMAQHNELGKSGEKDAVNFLRNKGYDILETNYVYDKAEVDIIAKSGEYLVVVEVKTRSTPDFGDPQDFLKPAQIKRLIKAVDYYINEKDIDLEVRFDIIAIIKNKLGKRIEHLEDAFYYFE</sequence>
<dbReference type="Proteomes" id="UP000199296">
    <property type="component" value="Unassembled WGS sequence"/>
</dbReference>
<dbReference type="SUPFAM" id="SSF52980">
    <property type="entry name" value="Restriction endonuclease-like"/>
    <property type="match status" value="1"/>
</dbReference>
<dbReference type="PANTHER" id="PTHR34039:SF1">
    <property type="entry name" value="UPF0102 PROTEIN YRAN"/>
    <property type="match status" value="1"/>
</dbReference>
<dbReference type="STRING" id="470826.SAMN04488027_11440"/>
<dbReference type="InterPro" id="IPR011335">
    <property type="entry name" value="Restrct_endonuc-II-like"/>
</dbReference>